<dbReference type="CDD" id="cd05233">
    <property type="entry name" value="SDR_c"/>
    <property type="match status" value="1"/>
</dbReference>
<protein>
    <submittedName>
        <fullName evidence="4">SDR family NAD(P)-dependent oxidoreductase</fullName>
    </submittedName>
</protein>
<evidence type="ECO:0000256" key="2">
    <source>
        <dbReference type="ARBA" id="ARBA00023002"/>
    </source>
</evidence>
<dbReference type="SUPFAM" id="SSF51735">
    <property type="entry name" value="NAD(P)-binding Rossmann-fold domains"/>
    <property type="match status" value="1"/>
</dbReference>
<dbReference type="EMBL" id="JADMLG010000002">
    <property type="protein sequence ID" value="MBH0775529.1"/>
    <property type="molecule type" value="Genomic_DNA"/>
</dbReference>
<keyword evidence="5" id="KW-1185">Reference proteome</keyword>
<organism evidence="4 5">
    <name type="scientific">Nocardia bovistercoris</name>
    <dbReference type="NCBI Taxonomy" id="2785916"/>
    <lineage>
        <taxon>Bacteria</taxon>
        <taxon>Bacillati</taxon>
        <taxon>Actinomycetota</taxon>
        <taxon>Actinomycetes</taxon>
        <taxon>Mycobacteriales</taxon>
        <taxon>Nocardiaceae</taxon>
        <taxon>Nocardia</taxon>
    </lineage>
</organism>
<dbReference type="AlphaFoldDB" id="A0A931I622"/>
<dbReference type="PIRSF" id="PIRSF000126">
    <property type="entry name" value="11-beta-HSD1"/>
    <property type="match status" value="1"/>
</dbReference>
<dbReference type="PROSITE" id="PS00061">
    <property type="entry name" value="ADH_SHORT"/>
    <property type="match status" value="1"/>
</dbReference>
<dbReference type="InterPro" id="IPR002347">
    <property type="entry name" value="SDR_fam"/>
</dbReference>
<dbReference type="Gene3D" id="3.40.50.720">
    <property type="entry name" value="NAD(P)-binding Rossmann-like Domain"/>
    <property type="match status" value="1"/>
</dbReference>
<comment type="caution">
    <text evidence="4">The sequence shown here is derived from an EMBL/GenBank/DDBJ whole genome shotgun (WGS) entry which is preliminary data.</text>
</comment>
<dbReference type="GO" id="GO:0016491">
    <property type="term" value="F:oxidoreductase activity"/>
    <property type="evidence" value="ECO:0007669"/>
    <property type="project" value="UniProtKB-KW"/>
</dbReference>
<proteinExistence type="inferred from homology"/>
<dbReference type="PANTHER" id="PTHR44196">
    <property type="entry name" value="DEHYDROGENASE/REDUCTASE SDR FAMILY MEMBER 7B"/>
    <property type="match status" value="1"/>
</dbReference>
<evidence type="ECO:0000313" key="4">
    <source>
        <dbReference type="EMBL" id="MBH0775529.1"/>
    </source>
</evidence>
<dbReference type="PANTHER" id="PTHR44196:SF1">
    <property type="entry name" value="DEHYDROGENASE_REDUCTASE SDR FAMILY MEMBER 7B"/>
    <property type="match status" value="1"/>
</dbReference>
<dbReference type="RefSeq" id="WP_196147894.1">
    <property type="nucleotide sequence ID" value="NZ_JADMLG010000002.1"/>
</dbReference>
<sequence length="281" mass="30150">MRITPGDTALITGASRGIGRHIAAALAGRGVNVVLAARTAERLNEVATEIRSHSNVEVTTLPVDLNDREQTRELIARAEAASGPVDLLVNNAGVEATHRFEQRDFDDIAAFTDVNLLAPMLLTRAVLPGMIERGRGHIVNMASIAGLLPSAYEEPYNATKFGLIGFTRSLRLTARDRGWNVSASAVCPGFTEGAGMFEDMRAEFGIRAPAIMGSLPVDQVTDAVLRAVERDLPETVVMRGAPRLAVATAAAAPRVFERIARRLDLAAPFRLMADKRSAAQT</sequence>
<dbReference type="Proteomes" id="UP000655751">
    <property type="component" value="Unassembled WGS sequence"/>
</dbReference>
<evidence type="ECO:0000313" key="5">
    <source>
        <dbReference type="Proteomes" id="UP000655751"/>
    </source>
</evidence>
<evidence type="ECO:0000256" key="1">
    <source>
        <dbReference type="ARBA" id="ARBA00006484"/>
    </source>
</evidence>
<name>A0A931I622_9NOCA</name>
<dbReference type="PRINTS" id="PR00081">
    <property type="entry name" value="GDHRDH"/>
</dbReference>
<evidence type="ECO:0000256" key="3">
    <source>
        <dbReference type="RuleBase" id="RU000363"/>
    </source>
</evidence>
<dbReference type="GO" id="GO:0016020">
    <property type="term" value="C:membrane"/>
    <property type="evidence" value="ECO:0007669"/>
    <property type="project" value="TreeGrafter"/>
</dbReference>
<reference evidence="4" key="1">
    <citation type="submission" date="2020-11" db="EMBL/GenBank/DDBJ databases">
        <title>Nocardia NEAU-351.nov., a novel actinomycete isolated from the cow dung.</title>
        <authorList>
            <person name="Zhang X."/>
        </authorList>
    </citation>
    <scope>NUCLEOTIDE SEQUENCE</scope>
    <source>
        <strain evidence="4">NEAU-351</strain>
    </source>
</reference>
<dbReference type="Pfam" id="PF00106">
    <property type="entry name" value="adh_short"/>
    <property type="match status" value="1"/>
</dbReference>
<dbReference type="InterPro" id="IPR020904">
    <property type="entry name" value="Sc_DH/Rdtase_CS"/>
</dbReference>
<dbReference type="InterPro" id="IPR036291">
    <property type="entry name" value="NAD(P)-bd_dom_sf"/>
</dbReference>
<dbReference type="PRINTS" id="PR00080">
    <property type="entry name" value="SDRFAMILY"/>
</dbReference>
<keyword evidence="2" id="KW-0560">Oxidoreductase</keyword>
<accession>A0A931I622</accession>
<comment type="similarity">
    <text evidence="1 3">Belongs to the short-chain dehydrogenases/reductases (SDR) family.</text>
</comment>
<gene>
    <name evidence="4" type="ORF">IT779_04395</name>
</gene>